<dbReference type="EMBL" id="QGDJ01000002">
    <property type="protein sequence ID" value="PWJ21379.1"/>
    <property type="molecule type" value="Genomic_DNA"/>
</dbReference>
<gene>
    <name evidence="1" type="ORF">BCF38_102632</name>
    <name evidence="2" type="ORF">SAMN05421539_102632</name>
</gene>
<dbReference type="AlphaFoldDB" id="A0A2Y9ACP6"/>
<dbReference type="OrthoDB" id="7860904at2"/>
<dbReference type="Proteomes" id="UP000251571">
    <property type="component" value="Unassembled WGS sequence"/>
</dbReference>
<name>A0A2Y9ACP6_9RHOB</name>
<dbReference type="RefSeq" id="WP_109563693.1">
    <property type="nucleotide sequence ID" value="NZ_QGDJ01000002.1"/>
</dbReference>
<accession>A0A2Y9ACP6</accession>
<evidence type="ECO:0000313" key="3">
    <source>
        <dbReference type="Proteomes" id="UP000245839"/>
    </source>
</evidence>
<reference evidence="1 3" key="3">
    <citation type="submission" date="2018-03" db="EMBL/GenBank/DDBJ databases">
        <title>Genomic Encyclopedia of Archaeal and Bacterial Type Strains, Phase II (KMG-II): from individual species to whole genera.</title>
        <authorList>
            <person name="Goeker M."/>
        </authorList>
    </citation>
    <scope>NUCLEOTIDE SEQUENCE [LARGE SCALE GENOMIC DNA]</scope>
    <source>
        <strain evidence="1 3">DSM 25227</strain>
    </source>
</reference>
<evidence type="ECO:0000313" key="2">
    <source>
        <dbReference type="EMBL" id="SSA41985.1"/>
    </source>
</evidence>
<organism evidence="2 4">
    <name type="scientific">Jannaschia seohaensis</name>
    <dbReference type="NCBI Taxonomy" id="475081"/>
    <lineage>
        <taxon>Bacteria</taxon>
        <taxon>Pseudomonadati</taxon>
        <taxon>Pseudomonadota</taxon>
        <taxon>Alphaproteobacteria</taxon>
        <taxon>Rhodobacterales</taxon>
        <taxon>Roseobacteraceae</taxon>
        <taxon>Jannaschia</taxon>
    </lineage>
</organism>
<evidence type="ECO:0008006" key="5">
    <source>
        <dbReference type="Google" id="ProtNLM"/>
    </source>
</evidence>
<sequence>MTLLVSVCRVSHTPVGAELEDFHAAHKEVFGDAVGEMTFLRDPQDANQAAVVGKVHDLEKMREISRSPAGDAMMRKFGFIEQLSYFLEEA</sequence>
<evidence type="ECO:0000313" key="1">
    <source>
        <dbReference type="EMBL" id="PWJ21379.1"/>
    </source>
</evidence>
<proteinExistence type="predicted"/>
<protein>
    <recommendedName>
        <fullName evidence="5">EthD domain-containing protein</fullName>
    </recommendedName>
</protein>
<reference evidence="2" key="2">
    <citation type="submission" date="2016-10" db="EMBL/GenBank/DDBJ databases">
        <authorList>
            <person name="Cai Z."/>
        </authorList>
    </citation>
    <scope>NUCLEOTIDE SEQUENCE [LARGE SCALE GENOMIC DNA]</scope>
    <source>
        <strain evidence="2">DSM 25227</strain>
    </source>
</reference>
<dbReference type="Proteomes" id="UP000245839">
    <property type="component" value="Unassembled WGS sequence"/>
</dbReference>
<evidence type="ECO:0000313" key="4">
    <source>
        <dbReference type="Proteomes" id="UP000251571"/>
    </source>
</evidence>
<reference evidence="4" key="1">
    <citation type="submission" date="2016-10" db="EMBL/GenBank/DDBJ databases">
        <authorList>
            <person name="Varghese N."/>
            <person name="Submissions S."/>
        </authorList>
    </citation>
    <scope>NUCLEOTIDE SEQUENCE [LARGE SCALE GENOMIC DNA]</scope>
    <source>
        <strain evidence="4">DSM 25227</strain>
    </source>
</reference>
<dbReference type="EMBL" id="UETC01000002">
    <property type="protein sequence ID" value="SSA41985.1"/>
    <property type="molecule type" value="Genomic_DNA"/>
</dbReference>
<keyword evidence="3" id="KW-1185">Reference proteome</keyword>